<comment type="caution">
    <text evidence="1">The sequence shown here is derived from an EMBL/GenBank/DDBJ whole genome shotgun (WGS) entry which is preliminary data.</text>
</comment>
<feature type="non-terminal residue" evidence="1">
    <location>
        <position position="1"/>
    </location>
</feature>
<evidence type="ECO:0000313" key="1">
    <source>
        <dbReference type="EMBL" id="KAK2717444.1"/>
    </source>
</evidence>
<keyword evidence="2" id="KW-1185">Reference proteome</keyword>
<dbReference type="EMBL" id="JAVRJZ010000010">
    <property type="protein sequence ID" value="KAK2717444.1"/>
    <property type="molecule type" value="Genomic_DNA"/>
</dbReference>
<reference evidence="1" key="1">
    <citation type="submission" date="2023-07" db="EMBL/GenBank/DDBJ databases">
        <title>Chromosome-level genome assembly of Artemia franciscana.</title>
        <authorList>
            <person name="Jo E."/>
        </authorList>
    </citation>
    <scope>NUCLEOTIDE SEQUENCE</scope>
    <source>
        <tissue evidence="1">Whole body</tissue>
    </source>
</reference>
<accession>A0AA88I026</accession>
<feature type="non-terminal residue" evidence="1">
    <location>
        <position position="51"/>
    </location>
</feature>
<dbReference type="Proteomes" id="UP001187531">
    <property type="component" value="Unassembled WGS sequence"/>
</dbReference>
<sequence length="51" mass="5771">VTILNKLNKGHPFKMKIESPELKSIFTEELRCLSSIFLKHKFEVKLAGGAV</sequence>
<gene>
    <name evidence="1" type="ORF">QYM36_006276</name>
</gene>
<evidence type="ECO:0000313" key="2">
    <source>
        <dbReference type="Proteomes" id="UP001187531"/>
    </source>
</evidence>
<protein>
    <submittedName>
        <fullName evidence="1">Uncharacterized protein</fullName>
    </submittedName>
</protein>
<dbReference type="AlphaFoldDB" id="A0AA88I026"/>
<organism evidence="1 2">
    <name type="scientific">Artemia franciscana</name>
    <name type="common">Brine shrimp</name>
    <name type="synonym">Artemia sanfranciscana</name>
    <dbReference type="NCBI Taxonomy" id="6661"/>
    <lineage>
        <taxon>Eukaryota</taxon>
        <taxon>Metazoa</taxon>
        <taxon>Ecdysozoa</taxon>
        <taxon>Arthropoda</taxon>
        <taxon>Crustacea</taxon>
        <taxon>Branchiopoda</taxon>
        <taxon>Anostraca</taxon>
        <taxon>Artemiidae</taxon>
        <taxon>Artemia</taxon>
    </lineage>
</organism>
<name>A0AA88I026_ARTSF</name>
<proteinExistence type="predicted"/>